<dbReference type="Proteomes" id="UP000245535">
    <property type="component" value="Unassembled WGS sequence"/>
</dbReference>
<keyword evidence="5" id="KW-1003">Cell membrane</keyword>
<keyword evidence="2 5" id="KW-0812">Transmembrane</keyword>
<evidence type="ECO:0000256" key="5">
    <source>
        <dbReference type="HAMAP-Rule" id="MF_01350"/>
    </source>
</evidence>
<comment type="function">
    <text evidence="5">NDH-1 shuttles electrons from NADH, via FMN and iron-sulfur (Fe-S) centers, to quinones in the respiratory chain. The immediate electron acceptor for the enzyme in this species is believed to be ubiquinone. Couples the redox reaction to proton translocation (for every two electrons transferred, four hydrogen ions are translocated across the cytoplasmic membrane), and thus conserves the redox energy in a proton gradient. This subunit may bind ubiquinone.</text>
</comment>
<dbReference type="HAMAP" id="MF_01350">
    <property type="entry name" value="NDH1_NuoH"/>
    <property type="match status" value="1"/>
</dbReference>
<evidence type="ECO:0000256" key="2">
    <source>
        <dbReference type="ARBA" id="ARBA00022692"/>
    </source>
</evidence>
<dbReference type="EC" id="7.1.1.-" evidence="5"/>
<reference evidence="7 8" key="1">
    <citation type="submission" date="2018-03" db="EMBL/GenBank/DDBJ databases">
        <title>Genomic Encyclopedia of Archaeal and Bacterial Type Strains, Phase II (KMG-II): from individual species to whole genera.</title>
        <authorList>
            <person name="Goeker M."/>
        </authorList>
    </citation>
    <scope>NUCLEOTIDE SEQUENCE [LARGE SCALE GENOMIC DNA]</scope>
    <source>
        <strain evidence="7 8">DSM 28229</strain>
    </source>
</reference>
<protein>
    <recommendedName>
        <fullName evidence="5">NADH-quinone oxidoreductase subunit H</fullName>
        <ecNumber evidence="5">7.1.1.-</ecNumber>
    </recommendedName>
    <alternativeName>
        <fullName evidence="5">NADH dehydrogenase I subunit H</fullName>
    </alternativeName>
    <alternativeName>
        <fullName evidence="5">NDH-1 subunit H</fullName>
    </alternativeName>
</protein>
<dbReference type="GO" id="GO:0016655">
    <property type="term" value="F:oxidoreductase activity, acting on NAD(P)H, quinone or similar compound as acceptor"/>
    <property type="evidence" value="ECO:0007669"/>
    <property type="project" value="UniProtKB-UniRule"/>
</dbReference>
<comment type="caution">
    <text evidence="7">The sequence shown here is derived from an EMBL/GenBank/DDBJ whole genome shotgun (WGS) entry which is preliminary data.</text>
</comment>
<evidence type="ECO:0000313" key="8">
    <source>
        <dbReference type="Proteomes" id="UP000245535"/>
    </source>
</evidence>
<dbReference type="Pfam" id="PF00146">
    <property type="entry name" value="NADHdh"/>
    <property type="match status" value="1"/>
</dbReference>
<proteinExistence type="inferred from homology"/>
<dbReference type="EMBL" id="QGDO01000001">
    <property type="protein sequence ID" value="PWJ44431.1"/>
    <property type="molecule type" value="Genomic_DNA"/>
</dbReference>
<keyword evidence="3 5" id="KW-1133">Transmembrane helix</keyword>
<dbReference type="GO" id="GO:0048038">
    <property type="term" value="F:quinone binding"/>
    <property type="evidence" value="ECO:0007669"/>
    <property type="project" value="UniProtKB-KW"/>
</dbReference>
<feature type="transmembrane region" description="Helical" evidence="5">
    <location>
        <begin position="141"/>
        <end position="161"/>
    </location>
</feature>
<sequence length="366" mass="40618">MTIALFIVLPFILTFALFGVYAERKVSAFIQNRVGPMVTGPYGLLQTLADIVKLLTKEDTRPAAADKPLFQLAPVVVFTSIFAGFAIIPFAPNFVGSAAAVGVFYMMAIISMDVIGILMAGWGSNNKYGLYGAMRSAAQMISYEVPLSLTILCPVMISQTLDLQEMSMQQGIFSAQLLNADPNYLFGLKFLNINVTEVGGFLTWNIFRSPFLFFAFVIFFVASLAEANRTPFDLPESESELIAGYIVEYSGMRFAFLMLSEYGMMLLASLLASILFLGSWNTPLPNIGSVRLADWTSGVVGEVSGYAWGAFWLISKAFTLVFFQMLARWTYPRLRIDQLMALCWKYLTPMALVLVLISAVWRLMMI</sequence>
<keyword evidence="5 6" id="KW-0520">NAD</keyword>
<keyword evidence="4 5" id="KW-0472">Membrane</keyword>
<dbReference type="PROSITE" id="PS00668">
    <property type="entry name" value="COMPLEX1_ND1_2"/>
    <property type="match status" value="1"/>
</dbReference>
<gene>
    <name evidence="5" type="primary">nuoH</name>
    <name evidence="7" type="ORF">BC781_101791</name>
</gene>
<dbReference type="GO" id="GO:0005886">
    <property type="term" value="C:plasma membrane"/>
    <property type="evidence" value="ECO:0007669"/>
    <property type="project" value="UniProtKB-SubCell"/>
</dbReference>
<organism evidence="7 8">
    <name type="scientific">Sediminitomix flava</name>
    <dbReference type="NCBI Taxonomy" id="379075"/>
    <lineage>
        <taxon>Bacteria</taxon>
        <taxon>Pseudomonadati</taxon>
        <taxon>Bacteroidota</taxon>
        <taxon>Cytophagia</taxon>
        <taxon>Cytophagales</taxon>
        <taxon>Flammeovirgaceae</taxon>
        <taxon>Sediminitomix</taxon>
    </lineage>
</organism>
<dbReference type="InterPro" id="IPR018086">
    <property type="entry name" value="NADH_UbQ_OxRdtase_su1_CS"/>
</dbReference>
<name>A0A315ZFY6_SEDFL</name>
<dbReference type="RefSeq" id="WP_109615923.1">
    <property type="nucleotide sequence ID" value="NZ_QGDO01000001.1"/>
</dbReference>
<keyword evidence="5" id="KW-0874">Quinone</keyword>
<dbReference type="PROSITE" id="PS00667">
    <property type="entry name" value="COMPLEX1_ND1_1"/>
    <property type="match status" value="1"/>
</dbReference>
<keyword evidence="8" id="KW-1185">Reference proteome</keyword>
<dbReference type="AlphaFoldDB" id="A0A315ZFY6"/>
<dbReference type="OrthoDB" id="9803734at2"/>
<comment type="subcellular location">
    <subcellularLocation>
        <location evidence="5 6">Cell membrane</location>
        <topology evidence="5 6">Multi-pass membrane protein</topology>
    </subcellularLocation>
    <subcellularLocation>
        <location evidence="1">Membrane</location>
        <topology evidence="1">Multi-pass membrane protein</topology>
    </subcellularLocation>
</comment>
<dbReference type="GO" id="GO:0003954">
    <property type="term" value="F:NADH dehydrogenase activity"/>
    <property type="evidence" value="ECO:0007669"/>
    <property type="project" value="TreeGrafter"/>
</dbReference>
<evidence type="ECO:0000256" key="3">
    <source>
        <dbReference type="ARBA" id="ARBA00022989"/>
    </source>
</evidence>
<feature type="transmembrane region" description="Helical" evidence="5">
    <location>
        <begin position="306"/>
        <end position="327"/>
    </location>
</feature>
<feature type="transmembrane region" description="Helical" evidence="5">
    <location>
        <begin position="94"/>
        <end position="120"/>
    </location>
</feature>
<evidence type="ECO:0000256" key="1">
    <source>
        <dbReference type="ARBA" id="ARBA00004141"/>
    </source>
</evidence>
<feature type="transmembrane region" description="Helical" evidence="5">
    <location>
        <begin position="262"/>
        <end position="280"/>
    </location>
</feature>
<keyword evidence="5" id="KW-1278">Translocase</keyword>
<dbReference type="PANTHER" id="PTHR11432">
    <property type="entry name" value="NADH DEHYDROGENASE SUBUNIT 1"/>
    <property type="match status" value="1"/>
</dbReference>
<dbReference type="InterPro" id="IPR001694">
    <property type="entry name" value="NADH_UbQ_OxRdtase_su1/FPO"/>
</dbReference>
<feature type="transmembrane region" description="Helical" evidence="5">
    <location>
        <begin position="206"/>
        <end position="225"/>
    </location>
</feature>
<keyword evidence="5" id="KW-0830">Ubiquinone</keyword>
<dbReference type="PANTHER" id="PTHR11432:SF3">
    <property type="entry name" value="NADH-UBIQUINONE OXIDOREDUCTASE CHAIN 1"/>
    <property type="match status" value="1"/>
</dbReference>
<comment type="similarity">
    <text evidence="5 6">Belongs to the complex I subunit 1 family.</text>
</comment>
<dbReference type="GO" id="GO:0009060">
    <property type="term" value="P:aerobic respiration"/>
    <property type="evidence" value="ECO:0007669"/>
    <property type="project" value="TreeGrafter"/>
</dbReference>
<comment type="subunit">
    <text evidence="5">NDH-1 is composed of 14 different subunits. Subunits NuoA, H, J, K, L, M, N constitute the membrane sector of the complex.</text>
</comment>
<evidence type="ECO:0000256" key="4">
    <source>
        <dbReference type="ARBA" id="ARBA00023136"/>
    </source>
</evidence>
<feature type="transmembrane region" description="Helical" evidence="5">
    <location>
        <begin position="339"/>
        <end position="361"/>
    </location>
</feature>
<comment type="caution">
    <text evidence="5">Lacks conserved residue(s) required for the propagation of feature annotation.</text>
</comment>
<comment type="catalytic activity">
    <reaction evidence="5">
        <text>a quinone + NADH + 5 H(+)(in) = a quinol + NAD(+) + 4 H(+)(out)</text>
        <dbReference type="Rhea" id="RHEA:57888"/>
        <dbReference type="ChEBI" id="CHEBI:15378"/>
        <dbReference type="ChEBI" id="CHEBI:24646"/>
        <dbReference type="ChEBI" id="CHEBI:57540"/>
        <dbReference type="ChEBI" id="CHEBI:57945"/>
        <dbReference type="ChEBI" id="CHEBI:132124"/>
    </reaction>
</comment>
<feature type="transmembrane region" description="Helical" evidence="5">
    <location>
        <begin position="68"/>
        <end position="88"/>
    </location>
</feature>
<evidence type="ECO:0000256" key="6">
    <source>
        <dbReference type="RuleBase" id="RU000471"/>
    </source>
</evidence>
<accession>A0A315ZFY6</accession>
<evidence type="ECO:0000313" key="7">
    <source>
        <dbReference type="EMBL" id="PWJ44431.1"/>
    </source>
</evidence>